<dbReference type="EMBL" id="PDNB01000097">
    <property type="protein sequence ID" value="PGH08841.1"/>
    <property type="molecule type" value="Genomic_DNA"/>
</dbReference>
<proteinExistence type="predicted"/>
<comment type="caution">
    <text evidence="1">The sequence shown here is derived from an EMBL/GenBank/DDBJ whole genome shotgun (WGS) entry which is preliminary data.</text>
</comment>
<dbReference type="AlphaFoldDB" id="A0A2B7XJ78"/>
<protein>
    <submittedName>
        <fullName evidence="1">Uncharacterized protein</fullName>
    </submittedName>
</protein>
<keyword evidence="2" id="KW-1185">Reference proteome</keyword>
<organism evidence="1 2">
    <name type="scientific">Helicocarpus griseus UAMH5409</name>
    <dbReference type="NCBI Taxonomy" id="1447875"/>
    <lineage>
        <taxon>Eukaryota</taxon>
        <taxon>Fungi</taxon>
        <taxon>Dikarya</taxon>
        <taxon>Ascomycota</taxon>
        <taxon>Pezizomycotina</taxon>
        <taxon>Eurotiomycetes</taxon>
        <taxon>Eurotiomycetidae</taxon>
        <taxon>Onygenales</taxon>
        <taxon>Ajellomycetaceae</taxon>
        <taxon>Helicocarpus</taxon>
    </lineage>
</organism>
<evidence type="ECO:0000313" key="1">
    <source>
        <dbReference type="EMBL" id="PGH08841.1"/>
    </source>
</evidence>
<sequence length="131" mass="14441">MEYNRYKDADAAAISSRDDVYRGHIGSAPRVTAKMRAAAPGIYGGHLLGAREFHDTAAQKSAKSAELLREVASLRRTHGHDFIGHDGFKEVKGNQNRIAVLEKLAEKMDARAKAHKDAFHNFVSCVLPQDI</sequence>
<reference evidence="1 2" key="1">
    <citation type="submission" date="2017-10" db="EMBL/GenBank/DDBJ databases">
        <title>Comparative genomics in systemic dimorphic fungi from Ajellomycetaceae.</title>
        <authorList>
            <person name="Munoz J.F."/>
            <person name="Mcewen J.G."/>
            <person name="Clay O.K."/>
            <person name="Cuomo C.A."/>
        </authorList>
    </citation>
    <scope>NUCLEOTIDE SEQUENCE [LARGE SCALE GENOMIC DNA]</scope>
    <source>
        <strain evidence="1 2">UAMH5409</strain>
    </source>
</reference>
<dbReference type="Proteomes" id="UP000223968">
    <property type="component" value="Unassembled WGS sequence"/>
</dbReference>
<accession>A0A2B7XJ78</accession>
<gene>
    <name evidence="1" type="ORF">AJ79_05845</name>
</gene>
<evidence type="ECO:0000313" key="2">
    <source>
        <dbReference type="Proteomes" id="UP000223968"/>
    </source>
</evidence>
<name>A0A2B7XJ78_9EURO</name>